<sequence>WYLLFGQGLAPDLTDFGGQGQPPDHPELLDNLTMSLLEKDWRMKALIKEIVLSRSYRQASSATNNKISFQTPQRLPAETIRDNALAISGLLVREVGGASVKPYQPAGYYRHLNFPTRKYAHHKDQRQWRRGVYVHWQRQFLHPMLKAFDAPRREECTAQRARSNTPLAALVLLNDPTFVQAAQAFAKRILAEGGGSTDTRLDFAFRQAVSRKPDDFERDTLKKLLPSKETREEAAWTIVARGILNLAETNLRH</sequence>
<feature type="domain" description="DUF1553" evidence="1">
    <location>
        <begin position="1"/>
        <end position="224"/>
    </location>
</feature>
<name>A0A382ARF7_9ZZZZ</name>
<feature type="non-terminal residue" evidence="2">
    <location>
        <position position="1"/>
    </location>
</feature>
<dbReference type="PANTHER" id="PTHR35889">
    <property type="entry name" value="CYCLOINULO-OLIGOSACCHARIDE FRUCTANOTRANSFERASE-RELATED"/>
    <property type="match status" value="1"/>
</dbReference>
<dbReference type="EMBL" id="UINC01026344">
    <property type="protein sequence ID" value="SVB03623.1"/>
    <property type="molecule type" value="Genomic_DNA"/>
</dbReference>
<gene>
    <name evidence="2" type="ORF">METZ01_LOCUS156477</name>
</gene>
<organism evidence="2">
    <name type="scientific">marine metagenome</name>
    <dbReference type="NCBI Taxonomy" id="408172"/>
    <lineage>
        <taxon>unclassified sequences</taxon>
        <taxon>metagenomes</taxon>
        <taxon>ecological metagenomes</taxon>
    </lineage>
</organism>
<reference evidence="2" key="1">
    <citation type="submission" date="2018-05" db="EMBL/GenBank/DDBJ databases">
        <authorList>
            <person name="Lanie J.A."/>
            <person name="Ng W.-L."/>
            <person name="Kazmierczak K.M."/>
            <person name="Andrzejewski T.M."/>
            <person name="Davidsen T.M."/>
            <person name="Wayne K.J."/>
            <person name="Tettelin H."/>
            <person name="Glass J.I."/>
            <person name="Rusch D."/>
            <person name="Podicherti R."/>
            <person name="Tsui H.-C.T."/>
            <person name="Winkler M.E."/>
        </authorList>
    </citation>
    <scope>NUCLEOTIDE SEQUENCE</scope>
</reference>
<proteinExistence type="predicted"/>
<dbReference type="PANTHER" id="PTHR35889:SF3">
    <property type="entry name" value="F-BOX DOMAIN-CONTAINING PROTEIN"/>
    <property type="match status" value="1"/>
</dbReference>
<accession>A0A382ARF7</accession>
<dbReference type="Pfam" id="PF07587">
    <property type="entry name" value="PSD1"/>
    <property type="match status" value="1"/>
</dbReference>
<dbReference type="AlphaFoldDB" id="A0A382ARF7"/>
<evidence type="ECO:0000259" key="1">
    <source>
        <dbReference type="Pfam" id="PF07587"/>
    </source>
</evidence>
<protein>
    <recommendedName>
        <fullName evidence="1">DUF1553 domain-containing protein</fullName>
    </recommendedName>
</protein>
<dbReference type="InterPro" id="IPR022655">
    <property type="entry name" value="DUF1553"/>
</dbReference>
<evidence type="ECO:0000313" key="2">
    <source>
        <dbReference type="EMBL" id="SVB03623.1"/>
    </source>
</evidence>